<dbReference type="EMBL" id="CAJVQB010092156">
    <property type="protein sequence ID" value="CAG8848473.1"/>
    <property type="molecule type" value="Genomic_DNA"/>
</dbReference>
<reference evidence="1 2" key="1">
    <citation type="submission" date="2021-06" db="EMBL/GenBank/DDBJ databases">
        <authorList>
            <person name="Kallberg Y."/>
            <person name="Tangrot J."/>
            <person name="Rosling A."/>
        </authorList>
    </citation>
    <scope>NUCLEOTIDE SEQUENCE [LARGE SCALE GENOMIC DNA]</scope>
    <source>
        <strain evidence="1 2">120-4 pot B 10/14</strain>
    </source>
</reference>
<sequence>EFEQLYCLSDPVPGKDFYYKSFDELYGTVTSKEHRPSFKEARLQKSKVSKTKITTSHTMPAKKLSKNKQQTLKAFLDTIIYTCGISFNGDQAIFQSSESGSESSGESGGES</sequence>
<organism evidence="1 2">
    <name type="scientific">Gigaspora margarita</name>
    <dbReference type="NCBI Taxonomy" id="4874"/>
    <lineage>
        <taxon>Eukaryota</taxon>
        <taxon>Fungi</taxon>
        <taxon>Fungi incertae sedis</taxon>
        <taxon>Mucoromycota</taxon>
        <taxon>Glomeromycotina</taxon>
        <taxon>Glomeromycetes</taxon>
        <taxon>Diversisporales</taxon>
        <taxon>Gigasporaceae</taxon>
        <taxon>Gigaspora</taxon>
    </lineage>
</organism>
<evidence type="ECO:0000313" key="2">
    <source>
        <dbReference type="Proteomes" id="UP000789901"/>
    </source>
</evidence>
<comment type="caution">
    <text evidence="1">The sequence shown here is derived from an EMBL/GenBank/DDBJ whole genome shotgun (WGS) entry which is preliminary data.</text>
</comment>
<feature type="non-terminal residue" evidence="1">
    <location>
        <position position="111"/>
    </location>
</feature>
<proteinExistence type="predicted"/>
<feature type="non-terminal residue" evidence="1">
    <location>
        <position position="1"/>
    </location>
</feature>
<protein>
    <submittedName>
        <fullName evidence="1">24749_t:CDS:1</fullName>
    </submittedName>
</protein>
<name>A0ABN7X7S1_GIGMA</name>
<dbReference type="Proteomes" id="UP000789901">
    <property type="component" value="Unassembled WGS sequence"/>
</dbReference>
<evidence type="ECO:0000313" key="1">
    <source>
        <dbReference type="EMBL" id="CAG8848473.1"/>
    </source>
</evidence>
<accession>A0ABN7X7S1</accession>
<keyword evidence="2" id="KW-1185">Reference proteome</keyword>
<gene>
    <name evidence="1" type="ORF">GMARGA_LOCUS39195</name>
</gene>